<evidence type="ECO:0000313" key="1">
    <source>
        <dbReference type="EMBL" id="QDL55058.1"/>
    </source>
</evidence>
<dbReference type="AlphaFoldDB" id="A0A515EQW9"/>
<proteinExistence type="predicted"/>
<evidence type="ECO:0000313" key="2">
    <source>
        <dbReference type="Proteomes" id="UP000317365"/>
    </source>
</evidence>
<dbReference type="Proteomes" id="UP000317365">
    <property type="component" value="Chromosome"/>
</dbReference>
<keyword evidence="2" id="KW-1185">Reference proteome</keyword>
<dbReference type="Gene3D" id="3.40.190.10">
    <property type="entry name" value="Periplasmic binding protein-like II"/>
    <property type="match status" value="2"/>
</dbReference>
<reference evidence="2" key="1">
    <citation type="submission" date="2019-02" db="EMBL/GenBank/DDBJ databases">
        <title>Complete genome sequence of Rhodoferax sp. Gr-4.</title>
        <authorList>
            <person name="Jin L."/>
        </authorList>
    </citation>
    <scope>NUCLEOTIDE SEQUENCE [LARGE SCALE GENOMIC DNA]</scope>
    <source>
        <strain evidence="2">Gr-4</strain>
    </source>
</reference>
<accession>A0A515EQW9</accession>
<dbReference type="RefSeq" id="WP_142812218.1">
    <property type="nucleotide sequence ID" value="NZ_CP036282.1"/>
</dbReference>
<reference evidence="2" key="2">
    <citation type="journal article" date="2020" name="Int. J. Syst. Evol. Microbiol.">
        <title>Genomic insights into a novel species Rhodoferax aquaticus sp. nov., isolated from freshwater.</title>
        <authorList>
            <person name="Li T."/>
            <person name="Zhuo Y."/>
            <person name="Jin C.Z."/>
            <person name="Wu X."/>
            <person name="Ko S.R."/>
            <person name="Jin F.J."/>
            <person name="Ahn C.Y."/>
            <person name="Oh H.M."/>
            <person name="Lee H.G."/>
            <person name="Jin L."/>
        </authorList>
    </citation>
    <scope>NUCLEOTIDE SEQUENCE [LARGE SCALE GENOMIC DNA]</scope>
    <source>
        <strain evidence="2">Gr-4</strain>
    </source>
</reference>
<sequence length="276" mass="30669">MRIVGEFKRWVCCIATWACASACTAQVVFPLPADKDRARFDFEFTVLQQALSVDHKQASGPLPLASTVVWSEHGMNLDRALLELAAGRISIVPRFATPTLAQSFTEVDFAIDKGLQSKRVLLTRKDVLPKLAGVRDAIELKPLRFGVLVGWRDKQLLQDAGYSVEATNAFDGLFQMLAKGRTDAILVGALHHAQITPLMSKYKGLVTEPSLFIEVPTEQRFYTALTTEGAALARQVQAGLQSLQRSGEFDKIHLHYFGQPERLLQGRRRVTLTPHN</sequence>
<dbReference type="EMBL" id="CP036282">
    <property type="protein sequence ID" value="QDL55058.1"/>
    <property type="molecule type" value="Genomic_DNA"/>
</dbReference>
<name>A0A515EQW9_9BURK</name>
<dbReference type="KEGG" id="rhg:EXZ61_13265"/>
<dbReference type="SUPFAM" id="SSF53850">
    <property type="entry name" value="Periplasmic binding protein-like II"/>
    <property type="match status" value="1"/>
</dbReference>
<organism evidence="1 2">
    <name type="scientific">Rhodoferax aquaticus</name>
    <dbReference type="NCBI Taxonomy" id="2527691"/>
    <lineage>
        <taxon>Bacteria</taxon>
        <taxon>Pseudomonadati</taxon>
        <taxon>Pseudomonadota</taxon>
        <taxon>Betaproteobacteria</taxon>
        <taxon>Burkholderiales</taxon>
        <taxon>Comamonadaceae</taxon>
        <taxon>Rhodoferax</taxon>
    </lineage>
</organism>
<gene>
    <name evidence="1" type="ORF">EXZ61_13265</name>
</gene>
<protein>
    <submittedName>
        <fullName evidence="1">ABC transporter substrate-binding protein</fullName>
    </submittedName>
</protein>